<keyword evidence="3" id="KW-1185">Reference proteome</keyword>
<organism evidence="2 3">
    <name type="scientific">Colletotrichum sublineola</name>
    <name type="common">Sorghum anthracnose fungus</name>
    <dbReference type="NCBI Taxonomy" id="1173701"/>
    <lineage>
        <taxon>Eukaryota</taxon>
        <taxon>Fungi</taxon>
        <taxon>Dikarya</taxon>
        <taxon>Ascomycota</taxon>
        <taxon>Pezizomycotina</taxon>
        <taxon>Sordariomycetes</taxon>
        <taxon>Hypocreomycetidae</taxon>
        <taxon>Glomerellales</taxon>
        <taxon>Glomerellaceae</taxon>
        <taxon>Colletotrichum</taxon>
        <taxon>Colletotrichum graminicola species complex</taxon>
    </lineage>
</organism>
<dbReference type="Proteomes" id="UP000027238">
    <property type="component" value="Unassembled WGS sequence"/>
</dbReference>
<feature type="chain" id="PRO_5001630928" evidence="1">
    <location>
        <begin position="20"/>
        <end position="86"/>
    </location>
</feature>
<proteinExistence type="predicted"/>
<dbReference type="HOGENOM" id="CLU_2497791_0_0_1"/>
<evidence type="ECO:0000313" key="2">
    <source>
        <dbReference type="EMBL" id="KDN71851.1"/>
    </source>
</evidence>
<gene>
    <name evidence="2" type="ORF">CSUB01_12324</name>
</gene>
<sequence length="86" mass="8854">MKASVISLAIALTSALVAARPQAQELAQSHPRDATNSALSALSKRSCFDQCQAKCIAEGKTAGALFAQCTGNPDGTVKIDCSCKRG</sequence>
<accession>A0A066Y1B0</accession>
<comment type="caution">
    <text evidence="2">The sequence shown here is derived from an EMBL/GenBank/DDBJ whole genome shotgun (WGS) entry which is preliminary data.</text>
</comment>
<evidence type="ECO:0000256" key="1">
    <source>
        <dbReference type="SAM" id="SignalP"/>
    </source>
</evidence>
<keyword evidence="1" id="KW-0732">Signal</keyword>
<reference evidence="3" key="1">
    <citation type="journal article" date="2014" name="Genome Announc.">
        <title>Draft genome sequence of Colletotrichum sublineola, a destructive pathogen of cultivated sorghum.</title>
        <authorList>
            <person name="Baroncelli R."/>
            <person name="Sanz-Martin J.M."/>
            <person name="Rech G.E."/>
            <person name="Sukno S.A."/>
            <person name="Thon M.R."/>
        </authorList>
    </citation>
    <scope>NUCLEOTIDE SEQUENCE [LARGE SCALE GENOMIC DNA]</scope>
    <source>
        <strain evidence="3">TX430BB</strain>
    </source>
</reference>
<dbReference type="AlphaFoldDB" id="A0A066Y1B0"/>
<protein>
    <submittedName>
        <fullName evidence="2">Uncharacterized protein</fullName>
    </submittedName>
</protein>
<name>A0A066Y1B0_COLSU</name>
<evidence type="ECO:0000313" key="3">
    <source>
        <dbReference type="Proteomes" id="UP000027238"/>
    </source>
</evidence>
<feature type="signal peptide" evidence="1">
    <location>
        <begin position="1"/>
        <end position="19"/>
    </location>
</feature>
<dbReference type="EMBL" id="JMSE01000113">
    <property type="protein sequence ID" value="KDN71851.1"/>
    <property type="molecule type" value="Genomic_DNA"/>
</dbReference>